<evidence type="ECO:0000313" key="1">
    <source>
        <dbReference type="EMBL" id="KAJ3511039.1"/>
    </source>
</evidence>
<organism evidence="1 2">
    <name type="scientific">Agrocybe chaxingu</name>
    <dbReference type="NCBI Taxonomy" id="84603"/>
    <lineage>
        <taxon>Eukaryota</taxon>
        <taxon>Fungi</taxon>
        <taxon>Dikarya</taxon>
        <taxon>Basidiomycota</taxon>
        <taxon>Agaricomycotina</taxon>
        <taxon>Agaricomycetes</taxon>
        <taxon>Agaricomycetidae</taxon>
        <taxon>Agaricales</taxon>
        <taxon>Agaricineae</taxon>
        <taxon>Strophariaceae</taxon>
        <taxon>Agrocybe</taxon>
    </lineage>
</organism>
<dbReference type="OrthoDB" id="2245455at2759"/>
<comment type="caution">
    <text evidence="1">The sequence shown here is derived from an EMBL/GenBank/DDBJ whole genome shotgun (WGS) entry which is preliminary data.</text>
</comment>
<evidence type="ECO:0000313" key="2">
    <source>
        <dbReference type="Proteomes" id="UP001148786"/>
    </source>
</evidence>
<keyword evidence="2" id="KW-1185">Reference proteome</keyword>
<name>A0A9W8K0Q9_9AGAR</name>
<dbReference type="AlphaFoldDB" id="A0A9W8K0Q9"/>
<sequence length="107" mass="12166">MAYHAVAKDLNTALRWAKEAVRIDKRGEDYGAAMDAYAKCVSLLGNVVEVLECERSAGRLSKARDNELYKLARMHDVYRDRMLVLSITFGFEMPPELEQLMTNPSCH</sequence>
<protein>
    <submittedName>
        <fullName evidence="1">Uncharacterized protein</fullName>
    </submittedName>
</protein>
<proteinExistence type="predicted"/>
<dbReference type="EMBL" id="JANKHO010000353">
    <property type="protein sequence ID" value="KAJ3511039.1"/>
    <property type="molecule type" value="Genomic_DNA"/>
</dbReference>
<reference evidence="1" key="1">
    <citation type="submission" date="2022-07" db="EMBL/GenBank/DDBJ databases">
        <title>Genome Sequence of Agrocybe chaxingu.</title>
        <authorList>
            <person name="Buettner E."/>
        </authorList>
    </citation>
    <scope>NUCLEOTIDE SEQUENCE</scope>
    <source>
        <strain evidence="1">MP-N11</strain>
    </source>
</reference>
<accession>A0A9W8K0Q9</accession>
<dbReference type="Proteomes" id="UP001148786">
    <property type="component" value="Unassembled WGS sequence"/>
</dbReference>
<gene>
    <name evidence="1" type="ORF">NLJ89_g4331</name>
</gene>